<keyword evidence="2" id="KW-1185">Reference proteome</keyword>
<sequence length="192" mass="21893">MHKLIKFIPRRELYNIAKHFNADICIFAWILIDGKLLVHLFGFKSVQFYDILFLEMSISVDKLLPQYKTLAQTEKERGLRGRDREKESVQSCIREVYSRKVVENSEDWGSYRSDGIDEVDLGSCSRLVSGGFHEKRLLNDLLDTYNVLERPVGNESEPLVLNFGLTLMQIIDVVSAQLFSSASSSGVGLIFP</sequence>
<dbReference type="STRING" id="520822.A0A151I044"/>
<dbReference type="EMBL" id="KQ976633">
    <property type="protein sequence ID" value="KYM78879.1"/>
    <property type="molecule type" value="Genomic_DNA"/>
</dbReference>
<dbReference type="InterPro" id="IPR036734">
    <property type="entry name" value="Neur_chan_lig-bd_sf"/>
</dbReference>
<reference evidence="1 2" key="1">
    <citation type="submission" date="2015-09" db="EMBL/GenBank/DDBJ databases">
        <title>Atta colombica WGS genome.</title>
        <authorList>
            <person name="Nygaard S."/>
            <person name="Hu H."/>
            <person name="Boomsma J."/>
            <person name="Zhang G."/>
        </authorList>
    </citation>
    <scope>NUCLEOTIDE SEQUENCE [LARGE SCALE GENOMIC DNA]</scope>
    <source>
        <strain evidence="1">Treedump-2</strain>
        <tissue evidence="1">Whole body</tissue>
    </source>
</reference>
<dbReference type="AlphaFoldDB" id="A0A151I044"/>
<protein>
    <submittedName>
        <fullName evidence="1">Acetylcholine receptor subunit alpha-type acr-16</fullName>
    </submittedName>
</protein>
<keyword evidence="1" id="KW-0675">Receptor</keyword>
<dbReference type="Proteomes" id="UP000078540">
    <property type="component" value="Unassembled WGS sequence"/>
</dbReference>
<accession>A0A151I044</accession>
<dbReference type="Gene3D" id="2.70.170.10">
    <property type="entry name" value="Neurotransmitter-gated ion-channel ligand-binding domain"/>
    <property type="match status" value="1"/>
</dbReference>
<dbReference type="GO" id="GO:0005230">
    <property type="term" value="F:extracellular ligand-gated monoatomic ion channel activity"/>
    <property type="evidence" value="ECO:0007669"/>
    <property type="project" value="InterPro"/>
</dbReference>
<evidence type="ECO:0000313" key="1">
    <source>
        <dbReference type="EMBL" id="KYM78879.1"/>
    </source>
</evidence>
<dbReference type="GO" id="GO:0016020">
    <property type="term" value="C:membrane"/>
    <property type="evidence" value="ECO:0007669"/>
    <property type="project" value="InterPro"/>
</dbReference>
<proteinExistence type="predicted"/>
<organism evidence="1 2">
    <name type="scientific">Atta colombica</name>
    <dbReference type="NCBI Taxonomy" id="520822"/>
    <lineage>
        <taxon>Eukaryota</taxon>
        <taxon>Metazoa</taxon>
        <taxon>Ecdysozoa</taxon>
        <taxon>Arthropoda</taxon>
        <taxon>Hexapoda</taxon>
        <taxon>Insecta</taxon>
        <taxon>Pterygota</taxon>
        <taxon>Neoptera</taxon>
        <taxon>Endopterygota</taxon>
        <taxon>Hymenoptera</taxon>
        <taxon>Apocrita</taxon>
        <taxon>Aculeata</taxon>
        <taxon>Formicoidea</taxon>
        <taxon>Formicidae</taxon>
        <taxon>Myrmicinae</taxon>
        <taxon>Atta</taxon>
    </lineage>
</organism>
<name>A0A151I044_9HYME</name>
<gene>
    <name evidence="1" type="ORF">ALC53_10687</name>
</gene>
<evidence type="ECO:0000313" key="2">
    <source>
        <dbReference type="Proteomes" id="UP000078540"/>
    </source>
</evidence>
<dbReference type="SUPFAM" id="SSF63712">
    <property type="entry name" value="Nicotinic receptor ligand binding domain-like"/>
    <property type="match status" value="1"/>
</dbReference>